<dbReference type="GO" id="GO:0006508">
    <property type="term" value="P:proteolysis"/>
    <property type="evidence" value="ECO:0007669"/>
    <property type="project" value="UniProtKB-KW"/>
</dbReference>
<organism evidence="1 2">
    <name type="scientific">Candidatus Blautia gallistercoris</name>
    <dbReference type="NCBI Taxonomy" id="2838490"/>
    <lineage>
        <taxon>Bacteria</taxon>
        <taxon>Bacillati</taxon>
        <taxon>Bacillota</taxon>
        <taxon>Clostridia</taxon>
        <taxon>Lachnospirales</taxon>
        <taxon>Lachnospiraceae</taxon>
        <taxon>Blautia</taxon>
    </lineage>
</organism>
<dbReference type="SUPFAM" id="SSF53163">
    <property type="entry name" value="HybD-like"/>
    <property type="match status" value="1"/>
</dbReference>
<proteinExistence type="predicted"/>
<reference evidence="1" key="2">
    <citation type="submission" date="2021-04" db="EMBL/GenBank/DDBJ databases">
        <authorList>
            <person name="Gilroy R."/>
        </authorList>
    </citation>
    <scope>NUCLEOTIDE SEQUENCE</scope>
    <source>
        <strain evidence="1">ChiSjej1B19-8411</strain>
    </source>
</reference>
<evidence type="ECO:0000313" key="2">
    <source>
        <dbReference type="Proteomes" id="UP000886817"/>
    </source>
</evidence>
<dbReference type="NCBIfam" id="TIGR02841">
    <property type="entry name" value="spore_YyaC"/>
    <property type="match status" value="1"/>
</dbReference>
<dbReference type="AlphaFoldDB" id="A0A9D1WIQ8"/>
<dbReference type="Proteomes" id="UP000886817">
    <property type="component" value="Unassembled WGS sequence"/>
</dbReference>
<name>A0A9D1WIQ8_9FIRM</name>
<dbReference type="InterPro" id="IPR023430">
    <property type="entry name" value="Pept_HybD-like_dom_sf"/>
</dbReference>
<dbReference type="InterPro" id="IPR009665">
    <property type="entry name" value="YyaC"/>
</dbReference>
<reference evidence="1" key="1">
    <citation type="journal article" date="2021" name="PeerJ">
        <title>Extensive microbial diversity within the chicken gut microbiome revealed by metagenomics and culture.</title>
        <authorList>
            <person name="Gilroy R."/>
            <person name="Ravi A."/>
            <person name="Getino M."/>
            <person name="Pursley I."/>
            <person name="Horton D.L."/>
            <person name="Alikhan N.F."/>
            <person name="Baker D."/>
            <person name="Gharbi K."/>
            <person name="Hall N."/>
            <person name="Watson M."/>
            <person name="Adriaenssens E.M."/>
            <person name="Foster-Nyarko E."/>
            <person name="Jarju S."/>
            <person name="Secka A."/>
            <person name="Antonio M."/>
            <person name="Oren A."/>
            <person name="Chaudhuri R.R."/>
            <person name="La Ragione R."/>
            <person name="Hildebrand F."/>
            <person name="Pallen M.J."/>
        </authorList>
    </citation>
    <scope>NUCLEOTIDE SEQUENCE</scope>
    <source>
        <strain evidence="1">ChiSjej1B19-8411</strain>
    </source>
</reference>
<keyword evidence="1" id="KW-0645">Protease</keyword>
<sequence length="233" mass="25653">MTFYIDSRREHCSLEIGHGLRKCIQQHFQHWTELVFLCIGSDRITGDSLGPYIGYNLSGCRLPGTALYGTLESPVHAMNLSSTLTDIYQNHKSPLVIAIDASLGTKKHLGFVTIGNGKLYPGAGVHKQLPAAGDIFITGIVSYAGMLEHFSLQNTRLYTVISMANAITDGILYAYRSCCQRFPQLLEEAPHRTAEDDSLCFPETFTASAQGETAFSSSRPPFHTDCSIYPPDK</sequence>
<keyword evidence="1" id="KW-0378">Hydrolase</keyword>
<accession>A0A9D1WIQ8</accession>
<comment type="caution">
    <text evidence="1">The sequence shown here is derived from an EMBL/GenBank/DDBJ whole genome shotgun (WGS) entry which is preliminary data.</text>
</comment>
<dbReference type="EMBL" id="DXEX01000204">
    <property type="protein sequence ID" value="HIX59961.1"/>
    <property type="molecule type" value="Genomic_DNA"/>
</dbReference>
<dbReference type="Pfam" id="PF06866">
    <property type="entry name" value="DUF1256"/>
    <property type="match status" value="1"/>
</dbReference>
<dbReference type="GO" id="GO:0008233">
    <property type="term" value="F:peptidase activity"/>
    <property type="evidence" value="ECO:0007669"/>
    <property type="project" value="UniProtKB-KW"/>
</dbReference>
<gene>
    <name evidence="1" type="primary">yyaC</name>
    <name evidence="1" type="ORF">IAA45_09655</name>
</gene>
<evidence type="ECO:0000313" key="1">
    <source>
        <dbReference type="EMBL" id="HIX59961.1"/>
    </source>
</evidence>
<protein>
    <submittedName>
        <fullName evidence="1">Spore protease YyaC</fullName>
    </submittedName>
</protein>